<comment type="caution">
    <text evidence="9">The sequence shown here is derived from an EMBL/GenBank/DDBJ whole genome shotgun (WGS) entry which is preliminary data.</text>
</comment>
<dbReference type="Pfam" id="PF18052">
    <property type="entry name" value="Rx_N"/>
    <property type="match status" value="1"/>
</dbReference>
<dbReference type="CDD" id="cd14798">
    <property type="entry name" value="RX-CC_like"/>
    <property type="match status" value="1"/>
</dbReference>
<evidence type="ECO:0000256" key="5">
    <source>
        <dbReference type="ARBA" id="ARBA00022821"/>
    </source>
</evidence>
<proteinExistence type="inferred from homology"/>
<evidence type="ECO:0000256" key="2">
    <source>
        <dbReference type="ARBA" id="ARBA00022614"/>
    </source>
</evidence>
<dbReference type="SUPFAM" id="SSF52540">
    <property type="entry name" value="P-loop containing nucleoside triphosphate hydrolases"/>
    <property type="match status" value="1"/>
</dbReference>
<dbReference type="InterPro" id="IPR038005">
    <property type="entry name" value="RX-like_CC"/>
</dbReference>
<gene>
    <name evidence="9" type="ORF">R3W88_000465</name>
</gene>
<evidence type="ECO:0000256" key="4">
    <source>
        <dbReference type="ARBA" id="ARBA00022741"/>
    </source>
</evidence>
<dbReference type="PANTHER" id="PTHR19338:SF24">
    <property type="entry name" value="SNKR2GH2 PROTEIN"/>
    <property type="match status" value="1"/>
</dbReference>
<organism evidence="9 10">
    <name type="scientific">Solanum pinnatisectum</name>
    <name type="common">tansyleaf nightshade</name>
    <dbReference type="NCBI Taxonomy" id="50273"/>
    <lineage>
        <taxon>Eukaryota</taxon>
        <taxon>Viridiplantae</taxon>
        <taxon>Streptophyta</taxon>
        <taxon>Embryophyta</taxon>
        <taxon>Tracheophyta</taxon>
        <taxon>Spermatophyta</taxon>
        <taxon>Magnoliopsida</taxon>
        <taxon>eudicotyledons</taxon>
        <taxon>Gunneridae</taxon>
        <taxon>Pentapetalae</taxon>
        <taxon>asterids</taxon>
        <taxon>lamiids</taxon>
        <taxon>Solanales</taxon>
        <taxon>Solanaceae</taxon>
        <taxon>Solanoideae</taxon>
        <taxon>Solaneae</taxon>
        <taxon>Solanum</taxon>
    </lineage>
</organism>
<keyword evidence="2" id="KW-0433">Leucine-rich repeat</keyword>
<dbReference type="Gene3D" id="3.40.50.300">
    <property type="entry name" value="P-loop containing nucleotide triphosphate hydrolases"/>
    <property type="match status" value="1"/>
</dbReference>
<dbReference type="PANTHER" id="PTHR19338">
    <property type="entry name" value="TRANSLOCASE OF INNER MITOCHONDRIAL MEMBRANE 13 HOMOLOG"/>
    <property type="match status" value="1"/>
</dbReference>
<evidence type="ECO:0000259" key="7">
    <source>
        <dbReference type="Pfam" id="PF00931"/>
    </source>
</evidence>
<dbReference type="AlphaFoldDB" id="A0AAV9MH51"/>
<keyword evidence="10" id="KW-1185">Reference proteome</keyword>
<reference evidence="9 10" key="1">
    <citation type="submission" date="2023-10" db="EMBL/GenBank/DDBJ databases">
        <title>Genome-Wide Identification Analysis in wild type Solanum Pinnatisectum Reveals Some Genes Defensing Phytophthora Infestans.</title>
        <authorList>
            <person name="Sun C."/>
        </authorList>
    </citation>
    <scope>NUCLEOTIDE SEQUENCE [LARGE SCALE GENOMIC DNA]</scope>
    <source>
        <strain evidence="9">LQN</strain>
        <tissue evidence="9">Leaf</tissue>
    </source>
</reference>
<dbReference type="InterPro" id="IPR027417">
    <property type="entry name" value="P-loop_NTPase"/>
</dbReference>
<keyword evidence="3" id="KW-0677">Repeat</keyword>
<name>A0AAV9MH51_9SOLN</name>
<dbReference type="EMBL" id="JAWPEI010000001">
    <property type="protein sequence ID" value="KAK4736768.1"/>
    <property type="molecule type" value="Genomic_DNA"/>
</dbReference>
<sequence>MQAFLRDTEQKQSGNQTVKQLVVDINTIANHVVAILETYSLEAGKGDDDGFASRFKACACICRKEKKFYNVVKEIQSIKKRIMDIIRKRETYGVININNDGEGTSNQDVVQTLLDELLKAEPRRRVLSIYGMGGLGKTTLARNSTQVLI</sequence>
<dbReference type="InterPro" id="IPR002182">
    <property type="entry name" value="NB-ARC"/>
</dbReference>
<comment type="similarity">
    <text evidence="1">Belongs to the disease resistance NB-LRR family.</text>
</comment>
<evidence type="ECO:0000256" key="6">
    <source>
        <dbReference type="ARBA" id="ARBA00022840"/>
    </source>
</evidence>
<dbReference type="GO" id="GO:0005524">
    <property type="term" value="F:ATP binding"/>
    <property type="evidence" value="ECO:0007669"/>
    <property type="project" value="UniProtKB-KW"/>
</dbReference>
<protein>
    <submittedName>
        <fullName evidence="9">Uncharacterized protein</fullName>
    </submittedName>
</protein>
<evidence type="ECO:0000259" key="8">
    <source>
        <dbReference type="Pfam" id="PF18052"/>
    </source>
</evidence>
<dbReference type="Gene3D" id="1.20.5.4130">
    <property type="match status" value="1"/>
</dbReference>
<dbReference type="InterPro" id="IPR041118">
    <property type="entry name" value="Rx_N"/>
</dbReference>
<evidence type="ECO:0000313" key="10">
    <source>
        <dbReference type="Proteomes" id="UP001311915"/>
    </source>
</evidence>
<evidence type="ECO:0000313" key="9">
    <source>
        <dbReference type="EMBL" id="KAK4736768.1"/>
    </source>
</evidence>
<keyword evidence="4" id="KW-0547">Nucleotide-binding</keyword>
<dbReference type="Pfam" id="PF00931">
    <property type="entry name" value="NB-ARC"/>
    <property type="match status" value="1"/>
</dbReference>
<dbReference type="Proteomes" id="UP001311915">
    <property type="component" value="Unassembled WGS sequence"/>
</dbReference>
<keyword evidence="6" id="KW-0067">ATP-binding</keyword>
<evidence type="ECO:0000256" key="3">
    <source>
        <dbReference type="ARBA" id="ARBA00022737"/>
    </source>
</evidence>
<dbReference type="GO" id="GO:0006952">
    <property type="term" value="P:defense response"/>
    <property type="evidence" value="ECO:0007669"/>
    <property type="project" value="UniProtKB-KW"/>
</dbReference>
<feature type="domain" description="Disease resistance N-terminal" evidence="8">
    <location>
        <begin position="1"/>
        <end position="50"/>
    </location>
</feature>
<feature type="domain" description="NB-ARC" evidence="7">
    <location>
        <begin position="107"/>
        <end position="143"/>
    </location>
</feature>
<accession>A0AAV9MH51</accession>
<keyword evidence="5" id="KW-0611">Plant defense</keyword>
<evidence type="ECO:0000256" key="1">
    <source>
        <dbReference type="ARBA" id="ARBA00008894"/>
    </source>
</evidence>
<dbReference type="GO" id="GO:0043531">
    <property type="term" value="F:ADP binding"/>
    <property type="evidence" value="ECO:0007669"/>
    <property type="project" value="InterPro"/>
</dbReference>